<feature type="region of interest" description="Disordered" evidence="13">
    <location>
        <begin position="869"/>
        <end position="890"/>
    </location>
</feature>
<reference evidence="15 16" key="2">
    <citation type="journal article" date="2007" name="BMC Biol.">
        <title>A 100%-complete sequence reveals unusually simple genomic features in the hot-spring red alga Cyanidioschyzon merolae.</title>
        <authorList>
            <person name="Nozaki H."/>
            <person name="Takano H."/>
            <person name="Misumi O."/>
            <person name="Terasawa K."/>
            <person name="Matsuzaki M."/>
            <person name="Maruyama S."/>
            <person name="Nishida K."/>
            <person name="Yagisawa F."/>
            <person name="Yoshida Y."/>
            <person name="Fujiwara T."/>
            <person name="Takio S."/>
            <person name="Tamura K."/>
            <person name="Chung S.J."/>
            <person name="Nakamura S."/>
            <person name="Kuroiwa H."/>
            <person name="Tanaka K."/>
            <person name="Sato N."/>
            <person name="Kuroiwa T."/>
        </authorList>
    </citation>
    <scope>NUCLEOTIDE SEQUENCE [LARGE SCALE GENOMIC DNA]</scope>
    <source>
        <strain evidence="15 16">10D</strain>
    </source>
</reference>
<dbReference type="Proteomes" id="UP000007014">
    <property type="component" value="Chromosome 19"/>
</dbReference>
<organism evidence="15 16">
    <name type="scientific">Cyanidioschyzon merolae (strain NIES-3377 / 10D)</name>
    <name type="common">Unicellular red alga</name>
    <dbReference type="NCBI Taxonomy" id="280699"/>
    <lineage>
        <taxon>Eukaryota</taxon>
        <taxon>Rhodophyta</taxon>
        <taxon>Bangiophyceae</taxon>
        <taxon>Cyanidiales</taxon>
        <taxon>Cyanidiaceae</taxon>
        <taxon>Cyanidioschyzon</taxon>
    </lineage>
</organism>
<dbReference type="InterPro" id="IPR016024">
    <property type="entry name" value="ARM-type_fold"/>
</dbReference>
<evidence type="ECO:0000256" key="7">
    <source>
        <dbReference type="ARBA" id="ARBA00022845"/>
    </source>
</evidence>
<evidence type="ECO:0000256" key="6">
    <source>
        <dbReference type="ARBA" id="ARBA00022843"/>
    </source>
</evidence>
<sequence length="973" mass="106768">MADSGDETEWELAAEKFVATVAPKETTPSRGRPSSRATRSPLREAPPEAAPNAGAGTAGRPGRSAGSSGPSEPTADTTTGTTRVARGAQPKPAGKPSGVGGNRGSDVAAAPSQVIQVLRFSSDASLTATVRGSQANQQALWDRARSAFESALRRNATRLELDALAAALQTVGVDISLGRNAGTRGGGPATNGPTDGSGGRRSGAAAGGTASRTPQPALTRGRNAWTPSFLTKTADTSATEGENLVNSSRRKAKAILNKLVPEKFVTLAQQILDMPLHHYDVLEAVISEIFDKALAEPYFCGVYADLCEVLNRALPSIAIESASGTKQTNFRKMLLARCQAEFVQRALASEERATDEQELEVCAHNRRRTLGNTIFVGELFKRHLLSEKIIHECVQMLLKEGENEDSIETLAKLLSVAGSSMDRPEARSYMDAYFTKIEEMANNAQIRARYRFMLKDCVELRKQKWKPRRAQERPATLDEIHGKKSGRAARQASQSLARKAAQLRFTGADAEAPKPEAESTVPAGQVSASATVQGRVENARNQNVAGETVTDAAHAKSESGPVPDRTVVWTENPELLRTYIRGIIEDYVVNPYPAEVQVALTESGLAAQPDLLALAGVQELFSMVCSARGHERQPLVRSFGDAFQHVLSREKLLEALVSITSNLLTFEDELDMPTAGKVLGEFLGTLCTSHCATFLHDAADIHTVLAAVPPNRQASVLRSFLETLFRQYPSDMRERFGASLRALRPLFVSLPQTEQRELEELLAKYELLELVPEWQLRRQLQYYLEPGKERIADAADWLRSFLPRVRETLRSEDATASTAKSSLNEWYAFCRFTADHILSTYVMEAQSSSTMDIMRRLRLMVPLLRETAGNMPATDETDDDDDDSDPAEDKEWRQAQVAFAVQAGCYRLDFPTDLISGMFQVLYDADVISEEAFDRWREDVHDTTPGKLKALFHVNAFLNWLKETDEEPEKSDV</sequence>
<feature type="region of interest" description="Disordered" evidence="13">
    <location>
        <begin position="463"/>
        <end position="493"/>
    </location>
</feature>
<evidence type="ECO:0000313" key="16">
    <source>
        <dbReference type="Proteomes" id="UP000007014"/>
    </source>
</evidence>
<evidence type="ECO:0000256" key="4">
    <source>
        <dbReference type="ARBA" id="ARBA00022499"/>
    </source>
</evidence>
<feature type="compositionally biased region" description="Gly residues" evidence="13">
    <location>
        <begin position="183"/>
        <end position="201"/>
    </location>
</feature>
<dbReference type="STRING" id="280699.M1VLR7"/>
<dbReference type="GeneID" id="16997420"/>
<evidence type="ECO:0000256" key="1">
    <source>
        <dbReference type="ARBA" id="ARBA00005775"/>
    </source>
</evidence>
<keyword evidence="7" id="KW-0810">Translation regulation</keyword>
<keyword evidence="4" id="KW-1017">Isopeptide bond</keyword>
<evidence type="ECO:0000259" key="14">
    <source>
        <dbReference type="PROSITE" id="PS51363"/>
    </source>
</evidence>
<evidence type="ECO:0000313" key="15">
    <source>
        <dbReference type="EMBL" id="BAM82713.1"/>
    </source>
</evidence>
<protein>
    <recommendedName>
        <fullName evidence="11">Eukaryotic translation initiation factor 4 gamma 2</fullName>
    </recommendedName>
</protein>
<dbReference type="Pfam" id="PF02854">
    <property type="entry name" value="MIF4G"/>
    <property type="match status" value="1"/>
</dbReference>
<evidence type="ECO:0000256" key="5">
    <source>
        <dbReference type="ARBA" id="ARBA00022540"/>
    </source>
</evidence>
<dbReference type="GO" id="GO:0016281">
    <property type="term" value="C:eukaryotic translation initiation factor 4F complex"/>
    <property type="evidence" value="ECO:0007669"/>
    <property type="project" value="TreeGrafter"/>
</dbReference>
<dbReference type="SMART" id="SM00515">
    <property type="entry name" value="eIF5C"/>
    <property type="match status" value="1"/>
</dbReference>
<dbReference type="InterPro" id="IPR003890">
    <property type="entry name" value="MIF4G-like_typ-3"/>
</dbReference>
<dbReference type="OrthoDB" id="514777at2759"/>
<feature type="compositionally biased region" description="Low complexity" evidence="13">
    <location>
        <begin position="50"/>
        <end position="88"/>
    </location>
</feature>
<name>M1VLR7_CYAM1</name>
<proteinExistence type="inferred from homology"/>
<dbReference type="SUPFAM" id="SSF48371">
    <property type="entry name" value="ARM repeat"/>
    <property type="match status" value="2"/>
</dbReference>
<keyword evidence="5 15" id="KW-0396">Initiation factor</keyword>
<evidence type="ECO:0000256" key="8">
    <source>
        <dbReference type="ARBA" id="ARBA00022917"/>
    </source>
</evidence>
<keyword evidence="9" id="KW-0007">Acetylation</keyword>
<dbReference type="PROSITE" id="PS51363">
    <property type="entry name" value="W2"/>
    <property type="match status" value="1"/>
</dbReference>
<feature type="region of interest" description="Disordered" evidence="13">
    <location>
        <begin position="177"/>
        <end position="224"/>
    </location>
</feature>
<dbReference type="GO" id="GO:0006417">
    <property type="term" value="P:regulation of translation"/>
    <property type="evidence" value="ECO:0007669"/>
    <property type="project" value="UniProtKB-KW"/>
</dbReference>
<comment type="function">
    <text evidence="10">Appears to play a role in the switch from cap-dependent to IRES-mediated translation during mitosis, apoptosis and viral infection. Cleaved by some caspases and viral proteases.</text>
</comment>
<feature type="compositionally biased region" description="Low complexity" evidence="13">
    <location>
        <begin position="202"/>
        <end position="213"/>
    </location>
</feature>
<accession>M1VLR7</accession>
<dbReference type="eggNOG" id="KOG0401">
    <property type="taxonomic scope" value="Eukaryota"/>
</dbReference>
<comment type="subunit">
    <text evidence="12">Interacts with the serine/threonine protein kinases MKNK1 and MKNK2. Binds EIF4A and EIF3. Interacts with MIF4GD. Interacts with DAZAP2.</text>
</comment>
<evidence type="ECO:0000256" key="3">
    <source>
        <dbReference type="ARBA" id="ARBA00022491"/>
    </source>
</evidence>
<feature type="compositionally biased region" description="Acidic residues" evidence="13">
    <location>
        <begin position="1"/>
        <end position="12"/>
    </location>
</feature>
<feature type="region of interest" description="Disordered" evidence="13">
    <location>
        <begin position="509"/>
        <end position="565"/>
    </location>
</feature>
<evidence type="ECO:0000256" key="10">
    <source>
        <dbReference type="ARBA" id="ARBA00037759"/>
    </source>
</evidence>
<keyword evidence="16" id="KW-1185">Reference proteome</keyword>
<dbReference type="GO" id="GO:0003743">
    <property type="term" value="F:translation initiation factor activity"/>
    <property type="evidence" value="ECO:0007669"/>
    <property type="project" value="UniProtKB-KW"/>
</dbReference>
<evidence type="ECO:0000256" key="12">
    <source>
        <dbReference type="ARBA" id="ARBA00046720"/>
    </source>
</evidence>
<dbReference type="Gene3D" id="1.25.40.180">
    <property type="match status" value="3"/>
</dbReference>
<dbReference type="AlphaFoldDB" id="M1VLR7"/>
<evidence type="ECO:0000256" key="13">
    <source>
        <dbReference type="SAM" id="MobiDB-lite"/>
    </source>
</evidence>
<dbReference type="PANTHER" id="PTHR23253:SF9">
    <property type="entry name" value="EUKARYOTIC TRANSLATION INITIATION FACTOR 4 GAMMA 2"/>
    <property type="match status" value="1"/>
</dbReference>
<evidence type="ECO:0000256" key="2">
    <source>
        <dbReference type="ARBA" id="ARBA00022481"/>
    </source>
</evidence>
<comment type="similarity">
    <text evidence="1">Belongs to the eukaryotic initiation factor 4G family.</text>
</comment>
<dbReference type="InterPro" id="IPR003307">
    <property type="entry name" value="W2_domain"/>
</dbReference>
<evidence type="ECO:0000256" key="9">
    <source>
        <dbReference type="ARBA" id="ARBA00022990"/>
    </source>
</evidence>
<keyword evidence="2" id="KW-0488">Methylation</keyword>
<feature type="compositionally biased region" description="Acidic residues" evidence="13">
    <location>
        <begin position="875"/>
        <end position="886"/>
    </location>
</feature>
<dbReference type="RefSeq" id="XP_005538749.1">
    <property type="nucleotide sequence ID" value="XM_005538692.1"/>
</dbReference>
<evidence type="ECO:0000256" key="11">
    <source>
        <dbReference type="ARBA" id="ARBA00040449"/>
    </source>
</evidence>
<dbReference type="EMBL" id="AP006501">
    <property type="protein sequence ID" value="BAM82713.1"/>
    <property type="molecule type" value="Genomic_DNA"/>
</dbReference>
<dbReference type="KEGG" id="cme:CYME_CMS073C"/>
<feature type="compositionally biased region" description="Basic and acidic residues" evidence="13">
    <location>
        <begin position="469"/>
        <end position="482"/>
    </location>
</feature>
<gene>
    <name evidence="15" type="ORF">CYME_CMS073C</name>
</gene>
<dbReference type="GO" id="GO:0003729">
    <property type="term" value="F:mRNA binding"/>
    <property type="evidence" value="ECO:0007669"/>
    <property type="project" value="TreeGrafter"/>
</dbReference>
<keyword evidence="3" id="KW-0678">Repressor</keyword>
<feature type="region of interest" description="Disordered" evidence="13">
    <location>
        <begin position="1"/>
        <end position="106"/>
    </location>
</feature>
<keyword evidence="8" id="KW-0648">Protein biosynthesis</keyword>
<dbReference type="SMART" id="SM00543">
    <property type="entry name" value="MIF4G"/>
    <property type="match status" value="1"/>
</dbReference>
<reference evidence="15 16" key="1">
    <citation type="journal article" date="2004" name="Nature">
        <title>Genome sequence of the ultrasmall unicellular red alga Cyanidioschyzon merolae 10D.</title>
        <authorList>
            <person name="Matsuzaki M."/>
            <person name="Misumi O."/>
            <person name="Shin-i T."/>
            <person name="Maruyama S."/>
            <person name="Takahara M."/>
            <person name="Miyagishima S."/>
            <person name="Mori T."/>
            <person name="Nishida K."/>
            <person name="Yagisawa F."/>
            <person name="Nishida K."/>
            <person name="Yoshida Y."/>
            <person name="Nishimura Y."/>
            <person name="Nakao S."/>
            <person name="Kobayashi T."/>
            <person name="Momoyama Y."/>
            <person name="Higashiyama T."/>
            <person name="Minoda A."/>
            <person name="Sano M."/>
            <person name="Nomoto H."/>
            <person name="Oishi K."/>
            <person name="Hayashi H."/>
            <person name="Ohta F."/>
            <person name="Nishizaka S."/>
            <person name="Haga S."/>
            <person name="Miura S."/>
            <person name="Morishita T."/>
            <person name="Kabeya Y."/>
            <person name="Terasawa K."/>
            <person name="Suzuki Y."/>
            <person name="Ishii Y."/>
            <person name="Asakawa S."/>
            <person name="Takano H."/>
            <person name="Ohta N."/>
            <person name="Kuroiwa H."/>
            <person name="Tanaka K."/>
            <person name="Shimizu N."/>
            <person name="Sugano S."/>
            <person name="Sato N."/>
            <person name="Nozaki H."/>
            <person name="Ogasawara N."/>
            <person name="Kohara Y."/>
            <person name="Kuroiwa T."/>
        </authorList>
    </citation>
    <scope>NUCLEOTIDE SEQUENCE [LARGE SCALE GENOMIC DNA]</scope>
    <source>
        <strain evidence="15 16">10D</strain>
    </source>
</reference>
<feature type="domain" description="W2" evidence="14">
    <location>
        <begin position="795"/>
        <end position="971"/>
    </location>
</feature>
<dbReference type="PANTHER" id="PTHR23253">
    <property type="entry name" value="EUKARYOTIC TRANSLATION INITIATION FACTOR 4 GAMMA"/>
    <property type="match status" value="1"/>
</dbReference>
<dbReference type="Pfam" id="PF02020">
    <property type="entry name" value="W2"/>
    <property type="match status" value="1"/>
</dbReference>
<keyword evidence="6" id="KW-0832">Ubl conjugation</keyword>